<gene>
    <name evidence="1" type="ORF">FDF74_04095</name>
</gene>
<dbReference type="AlphaFoldDB" id="A0A6M0R859"/>
<protein>
    <submittedName>
        <fullName evidence="1">Uncharacterized protein</fullName>
    </submittedName>
</protein>
<reference evidence="1 2" key="1">
    <citation type="submission" date="2019-04" db="EMBL/GenBank/DDBJ databases">
        <title>Genome sequencing of Clostridium botulinum Groups I-IV and Clostridium butyricum.</title>
        <authorList>
            <person name="Brunt J."/>
            <person name="Van Vliet A.H.M."/>
            <person name="Stringer S.C."/>
            <person name="Carter A.T."/>
            <person name="Peck M.W."/>
        </authorList>
    </citation>
    <scope>NUCLEOTIDE SEQUENCE [LARGE SCALE GENOMIC DNA]</scope>
    <source>
        <strain evidence="1 2">IFR 18/094</strain>
    </source>
</reference>
<dbReference type="Proteomes" id="UP000473885">
    <property type="component" value="Unassembled WGS sequence"/>
</dbReference>
<dbReference type="OrthoDB" id="1924315at2"/>
<accession>A0A6M0R859</accession>
<evidence type="ECO:0000313" key="2">
    <source>
        <dbReference type="Proteomes" id="UP000473885"/>
    </source>
</evidence>
<proteinExistence type="predicted"/>
<comment type="caution">
    <text evidence="1">The sequence shown here is derived from an EMBL/GenBank/DDBJ whole genome shotgun (WGS) entry which is preliminary data.</text>
</comment>
<evidence type="ECO:0000313" key="1">
    <source>
        <dbReference type="EMBL" id="NEZ46394.1"/>
    </source>
</evidence>
<keyword evidence="2" id="KW-1185">Reference proteome</keyword>
<name>A0A6M0R859_9CLOT</name>
<dbReference type="RefSeq" id="WP_050607674.1">
    <property type="nucleotide sequence ID" value="NZ_CABKUB010000006.1"/>
</dbReference>
<sequence length="99" mass="11669">MVHFKKMWDDVCNILINDEIDDLEILETFNTGFIVKGNDEAEFITKDDFVDFWCHMLCFKKVTKMEIEENGKSRHKYICDIVKNLPYINDSNGVITLTE</sequence>
<dbReference type="EMBL" id="SXDP01000002">
    <property type="protein sequence ID" value="NEZ46394.1"/>
    <property type="molecule type" value="Genomic_DNA"/>
</dbReference>
<organism evidence="1 2">
    <name type="scientific">Clostridium niameyense</name>
    <dbReference type="NCBI Taxonomy" id="1622073"/>
    <lineage>
        <taxon>Bacteria</taxon>
        <taxon>Bacillati</taxon>
        <taxon>Bacillota</taxon>
        <taxon>Clostridia</taxon>
        <taxon>Eubacteriales</taxon>
        <taxon>Clostridiaceae</taxon>
        <taxon>Clostridium</taxon>
    </lineage>
</organism>